<dbReference type="InterPro" id="IPR038656">
    <property type="entry name" value="Peptidase_G1_sf"/>
</dbReference>
<dbReference type="Gene3D" id="2.60.120.700">
    <property type="entry name" value="Peptidase G1"/>
    <property type="match status" value="1"/>
</dbReference>
<dbReference type="PANTHER" id="PTHR37536:SF1">
    <property type="entry name" value="ASPERGILLOPEPSIN, PUTAITVE (AFU_ORTHOLOGUE AFUA_7G01200)"/>
    <property type="match status" value="1"/>
</dbReference>
<dbReference type="CDD" id="cd13426">
    <property type="entry name" value="Peptidase_G1"/>
    <property type="match status" value="1"/>
</dbReference>
<dbReference type="RefSeq" id="WP_344462114.1">
    <property type="nucleotide sequence ID" value="NZ_BAAANT010000006.1"/>
</dbReference>
<dbReference type="SUPFAM" id="SSF49899">
    <property type="entry name" value="Concanavalin A-like lectins/glucanases"/>
    <property type="match status" value="1"/>
</dbReference>
<feature type="signal peptide" evidence="1">
    <location>
        <begin position="1"/>
        <end position="27"/>
    </location>
</feature>
<dbReference type="Pfam" id="PF01828">
    <property type="entry name" value="Peptidase_A4"/>
    <property type="match status" value="1"/>
</dbReference>
<comment type="caution">
    <text evidence="2">The sequence shown here is derived from an EMBL/GenBank/DDBJ whole genome shotgun (WGS) entry which is preliminary data.</text>
</comment>
<name>A0ABN2Z371_9ACTN</name>
<reference evidence="2 3" key="1">
    <citation type="journal article" date="2019" name="Int. J. Syst. Evol. Microbiol.">
        <title>The Global Catalogue of Microorganisms (GCM) 10K type strain sequencing project: providing services to taxonomists for standard genome sequencing and annotation.</title>
        <authorList>
            <consortium name="The Broad Institute Genomics Platform"/>
            <consortium name="The Broad Institute Genome Sequencing Center for Infectious Disease"/>
            <person name="Wu L."/>
            <person name="Ma J."/>
        </authorList>
    </citation>
    <scope>NUCLEOTIDE SEQUENCE [LARGE SCALE GENOMIC DNA]</scope>
    <source>
        <strain evidence="2 3">JCM 14560</strain>
    </source>
</reference>
<proteinExistence type="predicted"/>
<feature type="chain" id="PRO_5046137135" evidence="1">
    <location>
        <begin position="28"/>
        <end position="250"/>
    </location>
</feature>
<sequence>MRLSRHLALVTAAALLTVLGAAPPASAAPGHRRHHEPAQAVVNQTSANWSGYWVRGAQNQFSVVAARWTVPEATCNSNTVTFSDFWVGLDGAGTKTVEQTGTSVNCNPVGTPEYYPWYEMYPADPVVYNDPVMPGDEMQAQVRYLDDGRFELALRDWTQKWFEITYATPPSGSTAMRATAEVIAEVPGDGYRLTDFGSVLFTAARVNGEPIGDLAPDKVTMVVPGTTIPRAIPSALTGDGKDFSVAWQTY</sequence>
<dbReference type="PANTHER" id="PTHR37536">
    <property type="entry name" value="PUTATIVE (AFU_ORTHOLOGUE AFUA_3G02970)-RELATED"/>
    <property type="match status" value="1"/>
</dbReference>
<keyword evidence="1" id="KW-0732">Signal</keyword>
<dbReference type="InterPro" id="IPR000250">
    <property type="entry name" value="Peptidase_G1"/>
</dbReference>
<keyword evidence="3" id="KW-1185">Reference proteome</keyword>
<organism evidence="2 3">
    <name type="scientific">Kitasatospora kazusensis</name>
    <dbReference type="NCBI Taxonomy" id="407974"/>
    <lineage>
        <taxon>Bacteria</taxon>
        <taxon>Bacillati</taxon>
        <taxon>Actinomycetota</taxon>
        <taxon>Actinomycetes</taxon>
        <taxon>Kitasatosporales</taxon>
        <taxon>Streptomycetaceae</taxon>
        <taxon>Kitasatospora</taxon>
    </lineage>
</organism>
<evidence type="ECO:0000256" key="1">
    <source>
        <dbReference type="SAM" id="SignalP"/>
    </source>
</evidence>
<dbReference type="Proteomes" id="UP001422759">
    <property type="component" value="Unassembled WGS sequence"/>
</dbReference>
<gene>
    <name evidence="2" type="ORF">GCM10009760_15270</name>
</gene>
<evidence type="ECO:0000313" key="3">
    <source>
        <dbReference type="Proteomes" id="UP001422759"/>
    </source>
</evidence>
<accession>A0ABN2Z371</accession>
<evidence type="ECO:0000313" key="2">
    <source>
        <dbReference type="EMBL" id="GAA2136055.1"/>
    </source>
</evidence>
<protein>
    <submittedName>
        <fullName evidence="2">G1 family endopeptidase</fullName>
    </submittedName>
</protein>
<dbReference type="InterPro" id="IPR013320">
    <property type="entry name" value="ConA-like_dom_sf"/>
</dbReference>
<dbReference type="EMBL" id="BAAANT010000006">
    <property type="protein sequence ID" value="GAA2136055.1"/>
    <property type="molecule type" value="Genomic_DNA"/>
</dbReference>